<organism evidence="8 9">
    <name type="scientific">Desulfurobacterium indicum</name>
    <dbReference type="NCBI Taxonomy" id="1914305"/>
    <lineage>
        <taxon>Bacteria</taxon>
        <taxon>Pseudomonadati</taxon>
        <taxon>Aquificota</taxon>
        <taxon>Aquificia</taxon>
        <taxon>Desulfurobacteriales</taxon>
        <taxon>Desulfurobacteriaceae</taxon>
        <taxon>Desulfurobacterium</taxon>
    </lineage>
</organism>
<protein>
    <submittedName>
        <fullName evidence="8">Polyprenyl synthetase</fullName>
    </submittedName>
</protein>
<dbReference type="Pfam" id="PF00348">
    <property type="entry name" value="polyprenyl_synt"/>
    <property type="match status" value="1"/>
</dbReference>
<dbReference type="NCBIfam" id="NF045485">
    <property type="entry name" value="FPPsyn"/>
    <property type="match status" value="1"/>
</dbReference>
<dbReference type="Proteomes" id="UP000187408">
    <property type="component" value="Unassembled WGS sequence"/>
</dbReference>
<dbReference type="Gene3D" id="1.10.600.10">
    <property type="entry name" value="Farnesyl Diphosphate Synthase"/>
    <property type="match status" value="1"/>
</dbReference>
<comment type="cofactor">
    <cofactor evidence="1">
        <name>Mg(2+)</name>
        <dbReference type="ChEBI" id="CHEBI:18420"/>
    </cofactor>
</comment>
<gene>
    <name evidence="8" type="ORF">BLW93_05755</name>
</gene>
<dbReference type="PANTHER" id="PTHR43281">
    <property type="entry name" value="FARNESYL DIPHOSPHATE SYNTHASE"/>
    <property type="match status" value="1"/>
</dbReference>
<dbReference type="AlphaFoldDB" id="A0A1R1MKH7"/>
<evidence type="ECO:0000256" key="7">
    <source>
        <dbReference type="RuleBase" id="RU004466"/>
    </source>
</evidence>
<evidence type="ECO:0000256" key="6">
    <source>
        <dbReference type="ARBA" id="ARBA00023229"/>
    </source>
</evidence>
<evidence type="ECO:0000256" key="2">
    <source>
        <dbReference type="ARBA" id="ARBA00006706"/>
    </source>
</evidence>
<dbReference type="InterPro" id="IPR053378">
    <property type="entry name" value="Prenyl_diphosphate_synthase"/>
</dbReference>
<evidence type="ECO:0000256" key="4">
    <source>
        <dbReference type="ARBA" id="ARBA00022723"/>
    </source>
</evidence>
<dbReference type="InterPro" id="IPR033749">
    <property type="entry name" value="Polyprenyl_synt_CS"/>
</dbReference>
<evidence type="ECO:0000256" key="5">
    <source>
        <dbReference type="ARBA" id="ARBA00022842"/>
    </source>
</evidence>
<accession>A0A1R1MKH7</accession>
<evidence type="ECO:0000256" key="3">
    <source>
        <dbReference type="ARBA" id="ARBA00022679"/>
    </source>
</evidence>
<dbReference type="SFLD" id="SFLDS00005">
    <property type="entry name" value="Isoprenoid_Synthase_Type_I"/>
    <property type="match status" value="1"/>
</dbReference>
<dbReference type="GO" id="GO:0004659">
    <property type="term" value="F:prenyltransferase activity"/>
    <property type="evidence" value="ECO:0007669"/>
    <property type="project" value="InterPro"/>
</dbReference>
<proteinExistence type="inferred from homology"/>
<dbReference type="InterPro" id="IPR000092">
    <property type="entry name" value="Polyprenyl_synt"/>
</dbReference>
<dbReference type="PROSITE" id="PS00444">
    <property type="entry name" value="POLYPRENYL_SYNTHASE_2"/>
    <property type="match status" value="1"/>
</dbReference>
<name>A0A1R1MKH7_9BACT</name>
<comment type="similarity">
    <text evidence="2 7">Belongs to the FPP/GGPP synthase family.</text>
</comment>
<keyword evidence="4" id="KW-0479">Metal-binding</keyword>
<dbReference type="GO" id="GO:0016114">
    <property type="term" value="P:terpenoid biosynthetic process"/>
    <property type="evidence" value="ECO:0007669"/>
    <property type="project" value="UniProtKB-ARBA"/>
</dbReference>
<dbReference type="CDD" id="cd00685">
    <property type="entry name" value="Trans_IPPS_HT"/>
    <property type="match status" value="1"/>
</dbReference>
<keyword evidence="9" id="KW-1185">Reference proteome</keyword>
<dbReference type="OrthoDB" id="9805316at2"/>
<dbReference type="EMBL" id="MOEN01000020">
    <property type="protein sequence ID" value="OMH40315.1"/>
    <property type="molecule type" value="Genomic_DNA"/>
</dbReference>
<dbReference type="SFLD" id="SFLDG01017">
    <property type="entry name" value="Polyprenyl_Transferase_Like"/>
    <property type="match status" value="1"/>
</dbReference>
<dbReference type="RefSeq" id="WP_076713154.1">
    <property type="nucleotide sequence ID" value="NZ_MOEN01000020.1"/>
</dbReference>
<dbReference type="PANTHER" id="PTHR43281:SF1">
    <property type="entry name" value="FARNESYL DIPHOSPHATE SYNTHASE"/>
    <property type="match status" value="1"/>
</dbReference>
<evidence type="ECO:0000256" key="1">
    <source>
        <dbReference type="ARBA" id="ARBA00001946"/>
    </source>
</evidence>
<dbReference type="SUPFAM" id="SSF48576">
    <property type="entry name" value="Terpenoid synthases"/>
    <property type="match status" value="1"/>
</dbReference>
<evidence type="ECO:0000313" key="9">
    <source>
        <dbReference type="Proteomes" id="UP000187408"/>
    </source>
</evidence>
<dbReference type="STRING" id="1914305.BLW93_05755"/>
<keyword evidence="5" id="KW-0460">Magnesium</keyword>
<evidence type="ECO:0000313" key="8">
    <source>
        <dbReference type="EMBL" id="OMH40315.1"/>
    </source>
</evidence>
<keyword evidence="3 7" id="KW-0808">Transferase</keyword>
<reference evidence="8 9" key="1">
    <citation type="submission" date="2016-10" db="EMBL/GenBank/DDBJ databases">
        <title>Genome sequence of a sulfur-reducing bacterium Desulfurobacterium indicum K6013.</title>
        <authorList>
            <person name="Cao J."/>
            <person name="Shao Z."/>
            <person name="Alain K."/>
            <person name="Jebbar M."/>
        </authorList>
    </citation>
    <scope>NUCLEOTIDE SEQUENCE [LARGE SCALE GENOMIC DNA]</scope>
    <source>
        <strain evidence="8 9">K6013</strain>
    </source>
</reference>
<dbReference type="GO" id="GO:0005737">
    <property type="term" value="C:cytoplasm"/>
    <property type="evidence" value="ECO:0007669"/>
    <property type="project" value="UniProtKB-ARBA"/>
</dbReference>
<dbReference type="FunFam" id="1.10.600.10:FF:000001">
    <property type="entry name" value="Geranylgeranyl diphosphate synthase"/>
    <property type="match status" value="1"/>
</dbReference>
<keyword evidence="6" id="KW-0414">Isoprene biosynthesis</keyword>
<comment type="caution">
    <text evidence="8">The sequence shown here is derived from an EMBL/GenBank/DDBJ whole genome shotgun (WGS) entry which is preliminary data.</text>
</comment>
<dbReference type="InterPro" id="IPR008949">
    <property type="entry name" value="Isoprenoid_synthase_dom_sf"/>
</dbReference>
<dbReference type="PROSITE" id="PS00723">
    <property type="entry name" value="POLYPRENYL_SYNTHASE_1"/>
    <property type="match status" value="1"/>
</dbReference>
<dbReference type="GO" id="GO:0046872">
    <property type="term" value="F:metal ion binding"/>
    <property type="evidence" value="ECO:0007669"/>
    <property type="project" value="UniProtKB-KW"/>
</dbReference>
<sequence length="294" mass="32597">MDLKRYLEEKKAFIDKVLVDYLPEEPPFGRRLYDAVKYSLTVGGKRLRPILCLAGCEVVGGEQKDALPVAVALEMIHTYSLVHDDLPAMDNDTLRRGHPTTWKNFNEATAILAGDALLNRAFEVLSECSLDSDLKVKVISEIGRAAGMLGMVLGQQCDMEAEGRKDVSLKELEFIHRHKTGALITASVVSGGIVGRGSKEEIEALRNYGQLIGYAFQIIDDVLDVVGDESKIGKNVGSDIKKGKITFVTFYGIEGAKKKAEEAVTRAVKSLEIFEEEKREPLERIACFIVEREY</sequence>